<dbReference type="SUPFAM" id="SSF53098">
    <property type="entry name" value="Ribonuclease H-like"/>
    <property type="match status" value="1"/>
</dbReference>
<feature type="domain" description="Piwi" evidence="2">
    <location>
        <begin position="138"/>
        <end position="227"/>
    </location>
</feature>
<evidence type="ECO:0000313" key="3">
    <source>
        <dbReference type="EMBL" id="KAJ7972290.1"/>
    </source>
</evidence>
<proteinExistence type="predicted"/>
<feature type="compositionally biased region" description="Polar residues" evidence="1">
    <location>
        <begin position="35"/>
        <end position="46"/>
    </location>
</feature>
<feature type="region of interest" description="Disordered" evidence="1">
    <location>
        <begin position="1"/>
        <end position="108"/>
    </location>
</feature>
<accession>A0AAD7PZY4</accession>
<dbReference type="Gene3D" id="3.30.420.10">
    <property type="entry name" value="Ribonuclease H-like superfamily/Ribonuclease H"/>
    <property type="match status" value="1"/>
</dbReference>
<dbReference type="InterPro" id="IPR003165">
    <property type="entry name" value="Piwi"/>
</dbReference>
<name>A0AAD7PZY4_QUISA</name>
<dbReference type="InterPro" id="IPR012337">
    <property type="entry name" value="RNaseH-like_sf"/>
</dbReference>
<evidence type="ECO:0000313" key="4">
    <source>
        <dbReference type="Proteomes" id="UP001163823"/>
    </source>
</evidence>
<dbReference type="KEGG" id="qsa:O6P43_010200"/>
<evidence type="ECO:0000256" key="1">
    <source>
        <dbReference type="SAM" id="MobiDB-lite"/>
    </source>
</evidence>
<dbReference type="PANTHER" id="PTHR22891">
    <property type="entry name" value="EUKARYOTIC TRANSLATION INITIATION FACTOR 2C"/>
    <property type="match status" value="1"/>
</dbReference>
<evidence type="ECO:0000259" key="2">
    <source>
        <dbReference type="PROSITE" id="PS50822"/>
    </source>
</evidence>
<dbReference type="InterPro" id="IPR036397">
    <property type="entry name" value="RNaseH_sf"/>
</dbReference>
<dbReference type="Proteomes" id="UP001163823">
    <property type="component" value="Chromosome 4"/>
</dbReference>
<comment type="caution">
    <text evidence="3">The sequence shown here is derived from an EMBL/GenBank/DDBJ whole genome shotgun (WGS) entry which is preliminary data.</text>
</comment>
<protein>
    <submittedName>
        <fullName evidence="3">Argonaute family protein</fullName>
    </submittedName>
</protein>
<dbReference type="PROSITE" id="PS50822">
    <property type="entry name" value="PIWI"/>
    <property type="match status" value="1"/>
</dbReference>
<dbReference type="EMBL" id="JARAOO010000004">
    <property type="protein sequence ID" value="KAJ7972290.1"/>
    <property type="molecule type" value="Genomic_DNA"/>
</dbReference>
<reference evidence="3" key="1">
    <citation type="journal article" date="2023" name="Science">
        <title>Elucidation of the pathway for biosynthesis of saponin adjuvants from the soapbark tree.</title>
        <authorList>
            <person name="Reed J."/>
            <person name="Orme A."/>
            <person name="El-Demerdash A."/>
            <person name="Owen C."/>
            <person name="Martin L.B.B."/>
            <person name="Misra R.C."/>
            <person name="Kikuchi S."/>
            <person name="Rejzek M."/>
            <person name="Martin A.C."/>
            <person name="Harkess A."/>
            <person name="Leebens-Mack J."/>
            <person name="Louveau T."/>
            <person name="Stephenson M.J."/>
            <person name="Osbourn A."/>
        </authorList>
    </citation>
    <scope>NUCLEOTIDE SEQUENCE</scope>
    <source>
        <strain evidence="3">S10</strain>
    </source>
</reference>
<dbReference type="AlphaFoldDB" id="A0AAD7PZY4"/>
<feature type="compositionally biased region" description="Gly residues" evidence="1">
    <location>
        <begin position="14"/>
        <end position="23"/>
    </location>
</feature>
<sequence>MSGRGVGRASQSAGGDGGRGSGRGRTMHSGGRGSDSFTTRSTYEAGSSSSSPAPVAQITREVERLSLQSAAPPPYSSHAWSSQTSPSDPPVTQPPPSSSKAIISPARPGYGTIGTRNVIRANHFLVELGDRDLYDYDVVASMDWPEATTYRGLVSAQKHREEIIQDLYKVEVHPQRGQVNAGMVRELLIAFNQKTNRKPERIIFFRDGVSEGQFNQVLLFELDKIRKVTNLCPHSSNYHCNNHQ</sequence>
<feature type="compositionally biased region" description="Pro residues" evidence="1">
    <location>
        <begin position="87"/>
        <end position="97"/>
    </location>
</feature>
<keyword evidence="4" id="KW-1185">Reference proteome</keyword>
<dbReference type="GO" id="GO:0003676">
    <property type="term" value="F:nucleic acid binding"/>
    <property type="evidence" value="ECO:0007669"/>
    <property type="project" value="InterPro"/>
</dbReference>
<gene>
    <name evidence="3" type="ORF">O6P43_010200</name>
</gene>
<dbReference type="Pfam" id="PF02171">
    <property type="entry name" value="Piwi"/>
    <property type="match status" value="1"/>
</dbReference>
<organism evidence="3 4">
    <name type="scientific">Quillaja saponaria</name>
    <name type="common">Soap bark tree</name>
    <dbReference type="NCBI Taxonomy" id="32244"/>
    <lineage>
        <taxon>Eukaryota</taxon>
        <taxon>Viridiplantae</taxon>
        <taxon>Streptophyta</taxon>
        <taxon>Embryophyta</taxon>
        <taxon>Tracheophyta</taxon>
        <taxon>Spermatophyta</taxon>
        <taxon>Magnoliopsida</taxon>
        <taxon>eudicotyledons</taxon>
        <taxon>Gunneridae</taxon>
        <taxon>Pentapetalae</taxon>
        <taxon>rosids</taxon>
        <taxon>fabids</taxon>
        <taxon>Fabales</taxon>
        <taxon>Quillajaceae</taxon>
        <taxon>Quillaja</taxon>
    </lineage>
</organism>